<feature type="domain" description="Helicase C-terminal" evidence="12">
    <location>
        <begin position="336"/>
        <end position="494"/>
    </location>
</feature>
<dbReference type="Pfam" id="PF00271">
    <property type="entry name" value="Helicase_C"/>
    <property type="match status" value="1"/>
</dbReference>
<feature type="domain" description="Helicase ATP-binding" evidence="11">
    <location>
        <begin position="132"/>
        <end position="308"/>
    </location>
</feature>
<dbReference type="InterPro" id="IPR014001">
    <property type="entry name" value="Helicase_ATP-bd"/>
</dbReference>
<keyword evidence="15" id="KW-1185">Reference proteome</keyword>
<accession>A0A2V3IHZ3</accession>
<evidence type="ECO:0000256" key="5">
    <source>
        <dbReference type="ARBA" id="ARBA00022840"/>
    </source>
</evidence>
<feature type="short sequence motif" description="Q motif" evidence="8">
    <location>
        <begin position="97"/>
        <end position="125"/>
    </location>
</feature>
<feature type="compositionally biased region" description="Acidic residues" evidence="10">
    <location>
        <begin position="54"/>
        <end position="64"/>
    </location>
</feature>
<evidence type="ECO:0000259" key="13">
    <source>
        <dbReference type="PROSITE" id="PS51195"/>
    </source>
</evidence>
<comment type="caution">
    <text evidence="14">The sequence shown here is derived from an EMBL/GenBank/DDBJ whole genome shotgun (WGS) entry which is preliminary data.</text>
</comment>
<dbReference type="PROSITE" id="PS51195">
    <property type="entry name" value="Q_MOTIF"/>
    <property type="match status" value="1"/>
</dbReference>
<proteinExistence type="inferred from homology"/>
<evidence type="ECO:0000256" key="10">
    <source>
        <dbReference type="SAM" id="MobiDB-lite"/>
    </source>
</evidence>
<evidence type="ECO:0000256" key="1">
    <source>
        <dbReference type="ARBA" id="ARBA00012552"/>
    </source>
</evidence>
<evidence type="ECO:0000259" key="12">
    <source>
        <dbReference type="PROSITE" id="PS51194"/>
    </source>
</evidence>
<evidence type="ECO:0000256" key="6">
    <source>
        <dbReference type="ARBA" id="ARBA00022884"/>
    </source>
</evidence>
<dbReference type="SUPFAM" id="SSF52540">
    <property type="entry name" value="P-loop containing nucleoside triphosphate hydrolases"/>
    <property type="match status" value="1"/>
</dbReference>
<gene>
    <name evidence="14" type="ORF">BWQ96_08600</name>
</gene>
<keyword evidence="2 9" id="KW-0547">Nucleotide-binding</keyword>
<name>A0A2V3IHZ3_9FLOR</name>
<dbReference type="EC" id="3.6.4.13" evidence="1"/>
<comment type="catalytic activity">
    <reaction evidence="7">
        <text>ATP + H2O = ADP + phosphate + H(+)</text>
        <dbReference type="Rhea" id="RHEA:13065"/>
        <dbReference type="ChEBI" id="CHEBI:15377"/>
        <dbReference type="ChEBI" id="CHEBI:15378"/>
        <dbReference type="ChEBI" id="CHEBI:30616"/>
        <dbReference type="ChEBI" id="CHEBI:43474"/>
        <dbReference type="ChEBI" id="CHEBI:456216"/>
        <dbReference type="EC" id="3.6.4.13"/>
    </reaction>
</comment>
<dbReference type="Pfam" id="PF00270">
    <property type="entry name" value="DEAD"/>
    <property type="match status" value="1"/>
</dbReference>
<dbReference type="SMART" id="SM00490">
    <property type="entry name" value="HELICc"/>
    <property type="match status" value="1"/>
</dbReference>
<dbReference type="PROSITE" id="PS51194">
    <property type="entry name" value="HELICASE_CTER"/>
    <property type="match status" value="1"/>
</dbReference>
<dbReference type="GO" id="GO:0003723">
    <property type="term" value="F:RNA binding"/>
    <property type="evidence" value="ECO:0007669"/>
    <property type="project" value="UniProtKB-KW"/>
</dbReference>
<keyword evidence="5 9" id="KW-0067">ATP-binding</keyword>
<evidence type="ECO:0000256" key="4">
    <source>
        <dbReference type="ARBA" id="ARBA00022806"/>
    </source>
</evidence>
<evidence type="ECO:0000256" key="7">
    <source>
        <dbReference type="ARBA" id="ARBA00047984"/>
    </source>
</evidence>
<evidence type="ECO:0000256" key="3">
    <source>
        <dbReference type="ARBA" id="ARBA00022801"/>
    </source>
</evidence>
<dbReference type="PROSITE" id="PS00039">
    <property type="entry name" value="DEAD_ATP_HELICASE"/>
    <property type="match status" value="1"/>
</dbReference>
<feature type="domain" description="DEAD-box RNA helicase Q" evidence="13">
    <location>
        <begin position="97"/>
        <end position="125"/>
    </location>
</feature>
<evidence type="ECO:0000313" key="15">
    <source>
        <dbReference type="Proteomes" id="UP000247409"/>
    </source>
</evidence>
<dbReference type="AlphaFoldDB" id="A0A2V3IHZ3"/>
<keyword evidence="4 9" id="KW-0347">Helicase</keyword>
<dbReference type="InterPro" id="IPR011545">
    <property type="entry name" value="DEAD/DEAH_box_helicase_dom"/>
</dbReference>
<dbReference type="EMBL" id="NBIV01000203">
    <property type="protein sequence ID" value="PXF41679.1"/>
    <property type="molecule type" value="Genomic_DNA"/>
</dbReference>
<dbReference type="GO" id="GO:0016787">
    <property type="term" value="F:hydrolase activity"/>
    <property type="evidence" value="ECO:0007669"/>
    <property type="project" value="UniProtKB-KW"/>
</dbReference>
<evidence type="ECO:0000256" key="8">
    <source>
        <dbReference type="PROSITE-ProRule" id="PRU00552"/>
    </source>
</evidence>
<keyword evidence="3 9" id="KW-0378">Hydrolase</keyword>
<comment type="similarity">
    <text evidence="9">Belongs to the DEAD box helicase family.</text>
</comment>
<dbReference type="Gene3D" id="3.40.50.300">
    <property type="entry name" value="P-loop containing nucleotide triphosphate hydrolases"/>
    <property type="match status" value="2"/>
</dbReference>
<dbReference type="InterPro" id="IPR000629">
    <property type="entry name" value="RNA-helicase_DEAD-box_CS"/>
</dbReference>
<dbReference type="GO" id="GO:0003724">
    <property type="term" value="F:RNA helicase activity"/>
    <property type="evidence" value="ECO:0007669"/>
    <property type="project" value="UniProtKB-EC"/>
</dbReference>
<sequence>MATEVKESDSSLPPTAQQPSDPEDTLTDDPSGEKANAPPRKEKEIPSSSKPEEDWAESTDELTTEDEQLFSGIDPGDETSRIQVLQADPTTPYYSANTFEELGLSEELMKGIYHMKFSKPSKIQATSLPMIISSDGEYKNLIAQAHNGSGKSASFVLGMLSRINYDTQNTQALCLVPTRELARQIRDVIMALGKFTQVTAALAIKATEEERKQNWASPSTGVMSEHIVVGTPGKVMEFIKKRKFDTSSVKILVVDEADEMVDMQGMGDQTIRIRRNLPKNVQVLLFSATYKDAVRKLATRLAPNANQITIKRETLSLDKVQQYYIDTGNKEERYTVLSEIYELLTLGQSIIFVRTRHEAHALTQRLRNSGHTVSVLYGGDMSPEERDRVIDEFRAGITRVLITTNVLSRGVDVLAVNAVINYDLPTDKFGRNADPETYLHRIGRTGRFGRKGIAINFVYDDRTKNILKDLEDYYSRQVIKVTDVEELSERIEKL</sequence>
<dbReference type="InterPro" id="IPR014014">
    <property type="entry name" value="RNA_helicase_DEAD_Q_motif"/>
</dbReference>
<dbReference type="GO" id="GO:0005524">
    <property type="term" value="F:ATP binding"/>
    <property type="evidence" value="ECO:0007669"/>
    <property type="project" value="UniProtKB-KW"/>
</dbReference>
<feature type="region of interest" description="Disordered" evidence="10">
    <location>
        <begin position="1"/>
        <end position="64"/>
    </location>
</feature>
<evidence type="ECO:0000256" key="9">
    <source>
        <dbReference type="RuleBase" id="RU000492"/>
    </source>
</evidence>
<protein>
    <recommendedName>
        <fullName evidence="1">RNA helicase</fullName>
        <ecNumber evidence="1">3.6.4.13</ecNumber>
    </recommendedName>
</protein>
<dbReference type="CDD" id="cd18787">
    <property type="entry name" value="SF2_C_DEAD"/>
    <property type="match status" value="1"/>
</dbReference>
<evidence type="ECO:0000259" key="11">
    <source>
        <dbReference type="PROSITE" id="PS51192"/>
    </source>
</evidence>
<organism evidence="14 15">
    <name type="scientific">Gracilariopsis chorda</name>
    <dbReference type="NCBI Taxonomy" id="448386"/>
    <lineage>
        <taxon>Eukaryota</taxon>
        <taxon>Rhodophyta</taxon>
        <taxon>Florideophyceae</taxon>
        <taxon>Rhodymeniophycidae</taxon>
        <taxon>Gracilariales</taxon>
        <taxon>Gracilariaceae</taxon>
        <taxon>Gracilariopsis</taxon>
    </lineage>
</organism>
<keyword evidence="6" id="KW-0694">RNA-binding</keyword>
<feature type="compositionally biased region" description="Polar residues" evidence="10">
    <location>
        <begin position="10"/>
        <end position="20"/>
    </location>
</feature>
<dbReference type="SMART" id="SM00487">
    <property type="entry name" value="DEXDc"/>
    <property type="match status" value="1"/>
</dbReference>
<dbReference type="PROSITE" id="PS51192">
    <property type="entry name" value="HELICASE_ATP_BIND_1"/>
    <property type="match status" value="1"/>
</dbReference>
<dbReference type="InterPro" id="IPR001650">
    <property type="entry name" value="Helicase_C-like"/>
</dbReference>
<dbReference type="OrthoDB" id="10265785at2759"/>
<dbReference type="Proteomes" id="UP000247409">
    <property type="component" value="Unassembled WGS sequence"/>
</dbReference>
<dbReference type="STRING" id="448386.A0A2V3IHZ3"/>
<dbReference type="InterPro" id="IPR027417">
    <property type="entry name" value="P-loop_NTPase"/>
</dbReference>
<dbReference type="CDD" id="cd17963">
    <property type="entry name" value="DEADc_DDX19_DDX25"/>
    <property type="match status" value="1"/>
</dbReference>
<dbReference type="PANTHER" id="PTHR47958">
    <property type="entry name" value="ATP-DEPENDENT RNA HELICASE DBP3"/>
    <property type="match status" value="1"/>
</dbReference>
<reference evidence="14 15" key="1">
    <citation type="journal article" date="2018" name="Mol. Biol. Evol.">
        <title>Analysis of the draft genome of the red seaweed Gracilariopsis chorda provides insights into genome size evolution in Rhodophyta.</title>
        <authorList>
            <person name="Lee J."/>
            <person name="Yang E.C."/>
            <person name="Graf L."/>
            <person name="Yang J.H."/>
            <person name="Qiu H."/>
            <person name="Zel Zion U."/>
            <person name="Chan C.X."/>
            <person name="Stephens T.G."/>
            <person name="Weber A.P.M."/>
            <person name="Boo G.H."/>
            <person name="Boo S.M."/>
            <person name="Kim K.M."/>
            <person name="Shin Y."/>
            <person name="Jung M."/>
            <person name="Lee S.J."/>
            <person name="Yim H.S."/>
            <person name="Lee J.H."/>
            <person name="Bhattacharya D."/>
            <person name="Yoon H.S."/>
        </authorList>
    </citation>
    <scope>NUCLEOTIDE SEQUENCE [LARGE SCALE GENOMIC DNA]</scope>
    <source>
        <strain evidence="14 15">SKKU-2015</strain>
        <tissue evidence="14">Whole body</tissue>
    </source>
</reference>
<evidence type="ECO:0000256" key="2">
    <source>
        <dbReference type="ARBA" id="ARBA00022741"/>
    </source>
</evidence>
<evidence type="ECO:0000313" key="14">
    <source>
        <dbReference type="EMBL" id="PXF41679.1"/>
    </source>
</evidence>
<feature type="compositionally biased region" description="Basic and acidic residues" evidence="10">
    <location>
        <begin position="39"/>
        <end position="53"/>
    </location>
</feature>
<dbReference type="FunFam" id="3.40.50.300:FF:000849">
    <property type="entry name" value="ATP-dependent RNA helicase DBP5"/>
    <property type="match status" value="1"/>
</dbReference>